<dbReference type="Gene3D" id="3.40.30.120">
    <property type="match status" value="1"/>
</dbReference>
<reference evidence="2" key="1">
    <citation type="submission" date="2016-10" db="EMBL/GenBank/DDBJ databases">
        <authorList>
            <person name="Varghese N."/>
            <person name="Submissions S."/>
        </authorList>
    </citation>
    <scope>NUCLEOTIDE SEQUENCE [LARGE SCALE GENOMIC DNA]</scope>
    <source>
        <strain evidence="2">DSM 44771</strain>
    </source>
</reference>
<name>A0A1I6SZ06_9PSEU</name>
<dbReference type="GO" id="GO:0004497">
    <property type="term" value="F:monooxygenase activity"/>
    <property type="evidence" value="ECO:0007669"/>
    <property type="project" value="UniProtKB-KW"/>
</dbReference>
<sequence>MWVGDATRTLSTHDLAGYDRFTLFTGISGQAWAKAAQQVAEKLGVPLEAVVIGPGREVTDLYFDWAAIREVHEDGAVLVRPDKHVCWRSHRMADDPAAALTDVLTGILKSGGEA</sequence>
<keyword evidence="1" id="KW-0560">Oxidoreductase</keyword>
<proteinExistence type="predicted"/>
<dbReference type="AlphaFoldDB" id="A0A1I6SZ06"/>
<protein>
    <submittedName>
        <fullName evidence="1">2,4-dichlorophenol 6-monooxygenase</fullName>
    </submittedName>
</protein>
<organism evidence="1 2">
    <name type="scientific">Saccharopolyspora flava</name>
    <dbReference type="NCBI Taxonomy" id="95161"/>
    <lineage>
        <taxon>Bacteria</taxon>
        <taxon>Bacillati</taxon>
        <taxon>Actinomycetota</taxon>
        <taxon>Actinomycetes</taxon>
        <taxon>Pseudonocardiales</taxon>
        <taxon>Pseudonocardiaceae</taxon>
        <taxon>Saccharopolyspora</taxon>
    </lineage>
</organism>
<keyword evidence="1" id="KW-0503">Monooxygenase</keyword>
<accession>A0A1I6SZ06</accession>
<dbReference type="Proteomes" id="UP000198852">
    <property type="component" value="Unassembled WGS sequence"/>
</dbReference>
<gene>
    <name evidence="1" type="ORF">SAMN05660874_03569</name>
</gene>
<dbReference type="EMBL" id="FOZX01000005">
    <property type="protein sequence ID" value="SFS82186.1"/>
    <property type="molecule type" value="Genomic_DNA"/>
</dbReference>
<dbReference type="STRING" id="95161.SAMN05660874_03569"/>
<keyword evidence="2" id="KW-1185">Reference proteome</keyword>
<evidence type="ECO:0000313" key="1">
    <source>
        <dbReference type="EMBL" id="SFS82186.1"/>
    </source>
</evidence>
<dbReference type="Pfam" id="PF21274">
    <property type="entry name" value="Rng_hyd_C"/>
    <property type="match status" value="1"/>
</dbReference>
<evidence type="ECO:0000313" key="2">
    <source>
        <dbReference type="Proteomes" id="UP000198852"/>
    </source>
</evidence>